<accession>A0A1V4IUJ9</accession>
<dbReference type="STRING" id="1450648.CLORY_10810"/>
<keyword evidence="3" id="KW-1185">Reference proteome</keyword>
<evidence type="ECO:0000313" key="2">
    <source>
        <dbReference type="EMBL" id="OPJ63573.1"/>
    </source>
</evidence>
<dbReference type="RefSeq" id="WP_079422505.1">
    <property type="nucleotide sequence ID" value="NZ_MZGV01000008.1"/>
</dbReference>
<dbReference type="OrthoDB" id="1910979at2"/>
<proteinExistence type="predicted"/>
<organism evidence="2 3">
    <name type="scientific">Clostridium oryzae</name>
    <dbReference type="NCBI Taxonomy" id="1450648"/>
    <lineage>
        <taxon>Bacteria</taxon>
        <taxon>Bacillati</taxon>
        <taxon>Bacillota</taxon>
        <taxon>Clostridia</taxon>
        <taxon>Eubacteriales</taxon>
        <taxon>Clostridiaceae</taxon>
        <taxon>Clostridium</taxon>
    </lineage>
</organism>
<keyword evidence="1" id="KW-1133">Transmembrane helix</keyword>
<protein>
    <recommendedName>
        <fullName evidence="4">Bypass of forespore C C-terminal domain-containing protein</fullName>
    </recommendedName>
</protein>
<name>A0A1V4IUJ9_9CLOT</name>
<dbReference type="AlphaFoldDB" id="A0A1V4IUJ9"/>
<evidence type="ECO:0000313" key="3">
    <source>
        <dbReference type="Proteomes" id="UP000190080"/>
    </source>
</evidence>
<keyword evidence="1" id="KW-0472">Membrane</keyword>
<evidence type="ECO:0008006" key="4">
    <source>
        <dbReference type="Google" id="ProtNLM"/>
    </source>
</evidence>
<reference evidence="2 3" key="1">
    <citation type="submission" date="2017-03" db="EMBL/GenBank/DDBJ databases">
        <title>Genome sequence of Clostridium oryzae DSM 28571.</title>
        <authorList>
            <person name="Poehlein A."/>
            <person name="Daniel R."/>
        </authorList>
    </citation>
    <scope>NUCLEOTIDE SEQUENCE [LARGE SCALE GENOMIC DNA]</scope>
    <source>
        <strain evidence="2 3">DSM 28571</strain>
    </source>
</reference>
<feature type="transmembrane region" description="Helical" evidence="1">
    <location>
        <begin position="7"/>
        <end position="26"/>
    </location>
</feature>
<evidence type="ECO:0000256" key="1">
    <source>
        <dbReference type="SAM" id="Phobius"/>
    </source>
</evidence>
<sequence>MKRKRYLYAGLIGTSLVILFLLSFHITEKILTDKNGAVQNAFRENSKRVSIDGVERLVGNNTDILLKLKRGSTFLETKNLKAEEISNKISGKLTLSKIKNYYKTQDYKFMGSEGNKIVFEKNGKYTPGHFYLGANPQGYIAIFKCNSEGDLYIENINSDTSNINIHDLPKKDQEYLRKFAYEYKSKSEAMDELMSMGS</sequence>
<dbReference type="EMBL" id="MZGV01000008">
    <property type="protein sequence ID" value="OPJ63573.1"/>
    <property type="molecule type" value="Genomic_DNA"/>
</dbReference>
<gene>
    <name evidence="2" type="ORF">CLORY_10810</name>
</gene>
<keyword evidence="1" id="KW-0812">Transmembrane</keyword>
<comment type="caution">
    <text evidence="2">The sequence shown here is derived from an EMBL/GenBank/DDBJ whole genome shotgun (WGS) entry which is preliminary data.</text>
</comment>
<dbReference type="Proteomes" id="UP000190080">
    <property type="component" value="Unassembled WGS sequence"/>
</dbReference>